<keyword evidence="3" id="KW-0645">Protease</keyword>
<evidence type="ECO:0000256" key="6">
    <source>
        <dbReference type="ARBA" id="ARBA00023049"/>
    </source>
</evidence>
<accession>A0ABT3I7S9</accession>
<comment type="similarity">
    <text evidence="2 7">Belongs to the peptidase M14 family.</text>
</comment>
<dbReference type="SMART" id="SM00631">
    <property type="entry name" value="Zn_pept"/>
    <property type="match status" value="1"/>
</dbReference>
<evidence type="ECO:0000256" key="5">
    <source>
        <dbReference type="ARBA" id="ARBA00022833"/>
    </source>
</evidence>
<dbReference type="Pfam" id="PF00246">
    <property type="entry name" value="Peptidase_M14"/>
    <property type="match status" value="1"/>
</dbReference>
<dbReference type="Proteomes" id="UP001163714">
    <property type="component" value="Unassembled WGS sequence"/>
</dbReference>
<keyword evidence="6" id="KW-0482">Metalloprotease</keyword>
<comment type="caution">
    <text evidence="7">Lacks conserved residue(s) required for the propagation of feature annotation.</text>
</comment>
<name>A0ABT3I7S9_9GAMM</name>
<keyword evidence="5" id="KW-0862">Zinc</keyword>
<sequence>MPFWLDLLILITMTFIRLLCVLLTSLMLSAPLGAEPALSKLDLAMGNVQLDKRITSPEAFLGYPLGKWHLRHDQINFYLKTLAGQSPNVSLDSAGFSHEDREQLTAVITSDKNQRNLTQILQQRSEAKQGLAQQGPLVIWLAYSIHGDEASGAHAALAFSYYLAASQEPWVKQLLEQAIVLITPSQNPDGFDRFATWANNHQGQTIVTDENHREHWQDWPTGRGNHYFADLNRDWLFLRHKESQGRVAFFHKWQPHYVGDFHEMWHSQSYFFQPGVVDRIYPLTPKANHELTEKLADFHRKALDEAKQVYFSGQLFDDFFYGKGSTYPDINGSVGVLFEQASARGQAQASANGTVTFQTAIANHFATSISSVQGALALKQALIDYQTAFFSDKQPKDSARSKGRLIRALNDPARRDELINLFRLHQIQFNYLTKSLFHSGQEYRPIDSIFVADNQPQQALLSALFDKRTDFIDPTFYDISTWDIESALGLNVVPNVTPDIDVLTRRPMQYHQLNLNNTTAPPWPQNSVALLVNWQQSPASGFVNQLLAKGVQVKFSNQEFSLKQTLNKQTVQKKFVAGSLQIPLKQTGKSIAEVRQLTWEAATKWQVEVIATASSANFSGIDLGSDDFATIKPVMPMIISGYGSDAFEVGEIWYHLDKKLSLPVSLVNAERIDGLDLSRYTHVFMTEGNFSSMNDVSARKLGQFVQNGGVIIAQKAALTWLNKRNVLSQEVQTERYYHKLFNSDGLRFSDQAAFKAKQHIGGAIVNLTLDTSHPLTFGMPSTVAVMKNKPLAFETSSPPFTVAGHYQDKLLSSGYMAQEYQRAFANKPAMIVERKGKGAIVGLADNMMFRNIWLGSEKVYANALYFIQATP</sequence>
<organism evidence="9 10">
    <name type="scientific">Shewanella subflava</name>
    <dbReference type="NCBI Taxonomy" id="2986476"/>
    <lineage>
        <taxon>Bacteria</taxon>
        <taxon>Pseudomonadati</taxon>
        <taxon>Pseudomonadota</taxon>
        <taxon>Gammaproteobacteria</taxon>
        <taxon>Alteromonadales</taxon>
        <taxon>Shewanellaceae</taxon>
        <taxon>Shewanella</taxon>
    </lineage>
</organism>
<gene>
    <name evidence="9" type="ORF">OHT75_06445</name>
</gene>
<feature type="domain" description="Peptidase M14" evidence="8">
    <location>
        <begin position="68"/>
        <end position="361"/>
    </location>
</feature>
<comment type="cofactor">
    <cofactor evidence="1">
        <name>Zn(2+)</name>
        <dbReference type="ChEBI" id="CHEBI:29105"/>
    </cofactor>
</comment>
<dbReference type="InterPro" id="IPR029062">
    <property type="entry name" value="Class_I_gatase-like"/>
</dbReference>
<dbReference type="InterPro" id="IPR000834">
    <property type="entry name" value="Peptidase_M14"/>
</dbReference>
<evidence type="ECO:0000256" key="4">
    <source>
        <dbReference type="ARBA" id="ARBA00022801"/>
    </source>
</evidence>
<dbReference type="EMBL" id="JAPDMX010000012">
    <property type="protein sequence ID" value="MCW3172111.1"/>
    <property type="molecule type" value="Genomic_DNA"/>
</dbReference>
<comment type="caution">
    <text evidence="9">The sequence shown here is derived from an EMBL/GenBank/DDBJ whole genome shotgun (WGS) entry which is preliminary data.</text>
</comment>
<evidence type="ECO:0000256" key="1">
    <source>
        <dbReference type="ARBA" id="ARBA00001947"/>
    </source>
</evidence>
<evidence type="ECO:0000313" key="9">
    <source>
        <dbReference type="EMBL" id="MCW3172111.1"/>
    </source>
</evidence>
<proteinExistence type="inferred from homology"/>
<reference evidence="9" key="1">
    <citation type="submission" date="2022-10" db="EMBL/GenBank/DDBJ databases">
        <title>Shewanella flava sp. nov, isolated from the estuary of the Fenhe River into the Yellow River.</title>
        <authorList>
            <person name="Li Y."/>
        </authorList>
    </citation>
    <scope>NUCLEOTIDE SEQUENCE</scope>
    <source>
        <strain evidence="9">FYR11-62</strain>
    </source>
</reference>
<evidence type="ECO:0000313" key="10">
    <source>
        <dbReference type="Proteomes" id="UP001163714"/>
    </source>
</evidence>
<evidence type="ECO:0000256" key="3">
    <source>
        <dbReference type="ARBA" id="ARBA00022670"/>
    </source>
</evidence>
<keyword evidence="10" id="KW-1185">Reference proteome</keyword>
<dbReference type="RefSeq" id="WP_264725669.1">
    <property type="nucleotide sequence ID" value="NZ_JAPDMX010000012.1"/>
</dbReference>
<evidence type="ECO:0000256" key="2">
    <source>
        <dbReference type="ARBA" id="ARBA00005988"/>
    </source>
</evidence>
<dbReference type="SUPFAM" id="SSF52317">
    <property type="entry name" value="Class I glutamine amidotransferase-like"/>
    <property type="match status" value="1"/>
</dbReference>
<protein>
    <submittedName>
        <fullName evidence="9">M14 family zinc carboxypeptidase</fullName>
    </submittedName>
</protein>
<dbReference type="PANTHER" id="PTHR11705">
    <property type="entry name" value="PROTEASE FAMILY M14 CARBOXYPEPTIDASE A,B"/>
    <property type="match status" value="1"/>
</dbReference>
<keyword evidence="9" id="KW-0121">Carboxypeptidase</keyword>
<dbReference type="PANTHER" id="PTHR11705:SF143">
    <property type="entry name" value="SLL0236 PROTEIN"/>
    <property type="match status" value="1"/>
</dbReference>
<evidence type="ECO:0000259" key="8">
    <source>
        <dbReference type="PROSITE" id="PS52035"/>
    </source>
</evidence>
<evidence type="ECO:0000256" key="7">
    <source>
        <dbReference type="PROSITE-ProRule" id="PRU01379"/>
    </source>
</evidence>
<dbReference type="SUPFAM" id="SSF53187">
    <property type="entry name" value="Zn-dependent exopeptidases"/>
    <property type="match status" value="1"/>
</dbReference>
<keyword evidence="4" id="KW-0378">Hydrolase</keyword>
<dbReference type="Gene3D" id="3.40.630.10">
    <property type="entry name" value="Zn peptidases"/>
    <property type="match status" value="1"/>
</dbReference>
<dbReference type="GO" id="GO:0004180">
    <property type="term" value="F:carboxypeptidase activity"/>
    <property type="evidence" value="ECO:0007669"/>
    <property type="project" value="UniProtKB-KW"/>
</dbReference>
<dbReference type="PROSITE" id="PS52035">
    <property type="entry name" value="PEPTIDASE_M14"/>
    <property type="match status" value="1"/>
</dbReference>